<proteinExistence type="predicted"/>
<comment type="caution">
    <text evidence="1">The sequence shown here is derived from an EMBL/GenBank/DDBJ whole genome shotgun (WGS) entry which is preliminary data.</text>
</comment>
<organism evidence="1 2">
    <name type="scientific">Naganishia friedmannii</name>
    <dbReference type="NCBI Taxonomy" id="89922"/>
    <lineage>
        <taxon>Eukaryota</taxon>
        <taxon>Fungi</taxon>
        <taxon>Dikarya</taxon>
        <taxon>Basidiomycota</taxon>
        <taxon>Agaricomycotina</taxon>
        <taxon>Tremellomycetes</taxon>
        <taxon>Filobasidiales</taxon>
        <taxon>Filobasidiaceae</taxon>
        <taxon>Naganishia</taxon>
    </lineage>
</organism>
<accession>A0ACC2WAG8</accession>
<dbReference type="EMBL" id="JASBWT010000001">
    <property type="protein sequence ID" value="KAJ9108760.1"/>
    <property type="molecule type" value="Genomic_DNA"/>
</dbReference>
<keyword evidence="2" id="KW-1185">Reference proteome</keyword>
<evidence type="ECO:0000313" key="2">
    <source>
        <dbReference type="Proteomes" id="UP001227268"/>
    </source>
</evidence>
<evidence type="ECO:0000313" key="1">
    <source>
        <dbReference type="EMBL" id="KAJ9108760.1"/>
    </source>
</evidence>
<name>A0ACC2WAG8_9TREE</name>
<protein>
    <submittedName>
        <fullName evidence="1">Uncharacterized protein</fullName>
    </submittedName>
</protein>
<dbReference type="Proteomes" id="UP001227268">
    <property type="component" value="Unassembled WGS sequence"/>
</dbReference>
<reference evidence="1" key="1">
    <citation type="submission" date="2023-04" db="EMBL/GenBank/DDBJ databases">
        <title>Draft Genome sequencing of Naganishia species isolated from polar environments using Oxford Nanopore Technology.</title>
        <authorList>
            <person name="Leo P."/>
            <person name="Venkateswaran K."/>
        </authorList>
    </citation>
    <scope>NUCLEOTIDE SEQUENCE</scope>
    <source>
        <strain evidence="1">MNA-CCFEE 5423</strain>
    </source>
</reference>
<sequence>MGAVPESFAGAMTPAIPSTPSTIATTTSMSSSPPQLSEIDELGYDSMSNDIDGPKLGPNGCESETTVSSLTTGISSTEASSPTVSSSVTATGNNMHPAKFSQASSTSSQGRYDNTVNEYDLIKEASRAHIKSRTVCVAIPVNRKDGTVLMVTSRKHDTKWIFPKGGHEKGETYAEAAVREAWEEAGTSPNLVLSEPEVYIASSLSGDGARKIHYHIFEMEVGPEDLCQEWPESSQRNREFVTIPKALERCAAWANEKNTKLELVIGFRKTRVFQEWHEASKQQTATPLEDGVVSPTLSHAPTNTAPECISATDNTRDADNGDLIENKKRRGVGTEEEGVKETHRLGLLGKVLGFVNSATSVKE</sequence>
<gene>
    <name evidence="1" type="ORF">QFC21_000080</name>
</gene>